<gene>
    <name evidence="2" type="ORF">ACIBG2_00865</name>
</gene>
<evidence type="ECO:0000313" key="2">
    <source>
        <dbReference type="EMBL" id="MFI6495901.1"/>
    </source>
</evidence>
<feature type="region of interest" description="Disordered" evidence="1">
    <location>
        <begin position="1"/>
        <end position="32"/>
    </location>
</feature>
<dbReference type="EMBL" id="JBITGY010000001">
    <property type="protein sequence ID" value="MFI6495901.1"/>
    <property type="molecule type" value="Genomic_DNA"/>
</dbReference>
<proteinExistence type="predicted"/>
<evidence type="ECO:0000256" key="1">
    <source>
        <dbReference type="SAM" id="MobiDB-lite"/>
    </source>
</evidence>
<organism evidence="2 3">
    <name type="scientific">Nonomuraea typhae</name>
    <dbReference type="NCBI Taxonomy" id="2603600"/>
    <lineage>
        <taxon>Bacteria</taxon>
        <taxon>Bacillati</taxon>
        <taxon>Actinomycetota</taxon>
        <taxon>Actinomycetes</taxon>
        <taxon>Streptosporangiales</taxon>
        <taxon>Streptosporangiaceae</taxon>
        <taxon>Nonomuraea</taxon>
    </lineage>
</organism>
<feature type="compositionally biased region" description="Polar residues" evidence="1">
    <location>
        <begin position="10"/>
        <end position="27"/>
    </location>
</feature>
<name>A0ABW7YJ21_9ACTN</name>
<reference evidence="2 3" key="1">
    <citation type="submission" date="2024-10" db="EMBL/GenBank/DDBJ databases">
        <title>The Natural Products Discovery Center: Release of the First 8490 Sequenced Strains for Exploring Actinobacteria Biosynthetic Diversity.</title>
        <authorList>
            <person name="Kalkreuter E."/>
            <person name="Kautsar S.A."/>
            <person name="Yang D."/>
            <person name="Bader C.D."/>
            <person name="Teijaro C.N."/>
            <person name="Fluegel L."/>
            <person name="Davis C.M."/>
            <person name="Simpson J.R."/>
            <person name="Lauterbach L."/>
            <person name="Steele A.D."/>
            <person name="Gui C."/>
            <person name="Meng S."/>
            <person name="Li G."/>
            <person name="Viehrig K."/>
            <person name="Ye F."/>
            <person name="Su P."/>
            <person name="Kiefer A.F."/>
            <person name="Nichols A."/>
            <person name="Cepeda A.J."/>
            <person name="Yan W."/>
            <person name="Fan B."/>
            <person name="Jiang Y."/>
            <person name="Adhikari A."/>
            <person name="Zheng C.-J."/>
            <person name="Schuster L."/>
            <person name="Cowan T.M."/>
            <person name="Smanski M.J."/>
            <person name="Chevrette M.G."/>
            <person name="De Carvalho L.P.S."/>
            <person name="Shen B."/>
        </authorList>
    </citation>
    <scope>NUCLEOTIDE SEQUENCE [LARGE SCALE GENOMIC DNA]</scope>
    <source>
        <strain evidence="2 3">NPDC050545</strain>
    </source>
</reference>
<dbReference type="RefSeq" id="WP_397077685.1">
    <property type="nucleotide sequence ID" value="NZ_JBITGY010000001.1"/>
</dbReference>
<evidence type="ECO:0000313" key="3">
    <source>
        <dbReference type="Proteomes" id="UP001612741"/>
    </source>
</evidence>
<dbReference type="Proteomes" id="UP001612741">
    <property type="component" value="Unassembled WGS sequence"/>
</dbReference>
<sequence>MNDLQDEIGSIQQTFGSNPHVSLSNPGGLSRNYGTVEERATQHARGTDLPFYRGQAASMSITANSWNPVAFTAMADDHNLASSNGLTITLNETGMWLLHARAEYKSTGHTLTGKAQRKLRIELDGADVGLHDFVGEKSANAFALHCHISWPENLPAGTTVSVSVRTDVTAPDHPMLTNVTLRADLLRTTDGVPNATRIHALGGP</sequence>
<protein>
    <submittedName>
        <fullName evidence="2">Uncharacterized protein</fullName>
    </submittedName>
</protein>
<accession>A0ABW7YJ21</accession>
<comment type="caution">
    <text evidence="2">The sequence shown here is derived from an EMBL/GenBank/DDBJ whole genome shotgun (WGS) entry which is preliminary data.</text>
</comment>
<keyword evidence="3" id="KW-1185">Reference proteome</keyword>